<dbReference type="InterPro" id="IPR036291">
    <property type="entry name" value="NAD(P)-bd_dom_sf"/>
</dbReference>
<feature type="domain" description="D-isomer specific 2-hydroxyacid dehydrogenase NAD-binding" evidence="3">
    <location>
        <begin position="121"/>
        <end position="275"/>
    </location>
</feature>
<dbReference type="InterPro" id="IPR006140">
    <property type="entry name" value="D-isomer_DH_NAD-bd"/>
</dbReference>
<dbReference type="CDD" id="cd12164">
    <property type="entry name" value="GDH_like_2"/>
    <property type="match status" value="1"/>
</dbReference>
<reference evidence="4" key="1">
    <citation type="submission" date="2022-07" db="EMBL/GenBank/DDBJ databases">
        <authorList>
            <person name="Otstavnykh N."/>
            <person name="Isaeva M."/>
            <person name="Bystritskaya E."/>
        </authorList>
    </citation>
    <scope>NUCLEOTIDE SEQUENCE</scope>
    <source>
        <strain evidence="4">10Alg 79</strain>
    </source>
</reference>
<keyword evidence="5" id="KW-1185">Reference proteome</keyword>
<dbReference type="EMBL" id="JANFFA010000003">
    <property type="protein sequence ID" value="MDQ2094646.1"/>
    <property type="molecule type" value="Genomic_DNA"/>
</dbReference>
<dbReference type="PANTHER" id="PTHR43333:SF1">
    <property type="entry name" value="D-ISOMER SPECIFIC 2-HYDROXYACID DEHYDROGENASE NAD-BINDING DOMAIN-CONTAINING PROTEIN"/>
    <property type="match status" value="1"/>
</dbReference>
<sequence>MTTTILFAAKPQRWVEYQQPLHEALGRTGLDYRLGLDFPPDEVDYIVYAPNSDLQDFTPYNNAKAVLNLWAGVEAITKNATLKIPLARMVGGGLTEGMVEWVTAHVLRHHLGMDAHIVNPAHEWKPAPPPLASERPVTILGLGQLGLACGEALAYFGFPVRGWSRNPKQVKGIETFHGNDGLLAALKGTQGVVLLLPDTPATHNVINTETLSQVAQGAFLLNPGRGPLIQDTALLQALDSGRLSHATLDTFRQEPLPADHPFWSHPKVTVTPHIASETRAGPASEVIVENIRRGEAGEPFLHLVDRSAGY</sequence>
<evidence type="ECO:0000313" key="5">
    <source>
        <dbReference type="Proteomes" id="UP001227162"/>
    </source>
</evidence>
<reference evidence="4" key="2">
    <citation type="submission" date="2023-04" db="EMBL/GenBank/DDBJ databases">
        <title>'Rhodoalgimonas zhirmunskyi' gen. nov., isolated from a red alga.</title>
        <authorList>
            <person name="Nedashkovskaya O.I."/>
            <person name="Otstavnykh N.Y."/>
            <person name="Bystritskaya E.P."/>
            <person name="Balabanova L.A."/>
            <person name="Isaeva M.P."/>
        </authorList>
    </citation>
    <scope>NUCLEOTIDE SEQUENCE</scope>
    <source>
        <strain evidence="4">10Alg 79</strain>
    </source>
</reference>
<accession>A0AAJ1UE39</accession>
<evidence type="ECO:0000256" key="1">
    <source>
        <dbReference type="ARBA" id="ARBA00023002"/>
    </source>
</evidence>
<dbReference type="AlphaFoldDB" id="A0AAJ1UE39"/>
<proteinExistence type="predicted"/>
<protein>
    <submittedName>
        <fullName evidence="4">Glyoxylate/hydroxypyruvate reductase A</fullName>
    </submittedName>
</protein>
<dbReference type="PANTHER" id="PTHR43333">
    <property type="entry name" value="2-HACID_DH_C DOMAIN-CONTAINING PROTEIN"/>
    <property type="match status" value="1"/>
</dbReference>
<dbReference type="SUPFAM" id="SSF51735">
    <property type="entry name" value="NAD(P)-binding Rossmann-fold domains"/>
    <property type="match status" value="1"/>
</dbReference>
<dbReference type="RefSeq" id="WP_317626267.1">
    <property type="nucleotide sequence ID" value="NZ_JANFFA010000003.1"/>
</dbReference>
<comment type="caution">
    <text evidence="4">The sequence shown here is derived from an EMBL/GenBank/DDBJ whole genome shotgun (WGS) entry which is preliminary data.</text>
</comment>
<dbReference type="Proteomes" id="UP001227162">
    <property type="component" value="Unassembled WGS sequence"/>
</dbReference>
<dbReference type="Pfam" id="PF02826">
    <property type="entry name" value="2-Hacid_dh_C"/>
    <property type="match status" value="1"/>
</dbReference>
<evidence type="ECO:0000313" key="4">
    <source>
        <dbReference type="EMBL" id="MDQ2094646.1"/>
    </source>
</evidence>
<name>A0AAJ1UE39_9RHOB</name>
<evidence type="ECO:0000256" key="2">
    <source>
        <dbReference type="ARBA" id="ARBA00023027"/>
    </source>
</evidence>
<evidence type="ECO:0000259" key="3">
    <source>
        <dbReference type="Pfam" id="PF02826"/>
    </source>
</evidence>
<keyword evidence="1" id="KW-0560">Oxidoreductase</keyword>
<gene>
    <name evidence="4" type="ORF">NOI20_11045</name>
</gene>
<keyword evidence="2" id="KW-0520">NAD</keyword>
<dbReference type="GO" id="GO:0051287">
    <property type="term" value="F:NAD binding"/>
    <property type="evidence" value="ECO:0007669"/>
    <property type="project" value="InterPro"/>
</dbReference>
<dbReference type="GO" id="GO:0016491">
    <property type="term" value="F:oxidoreductase activity"/>
    <property type="evidence" value="ECO:0007669"/>
    <property type="project" value="UniProtKB-KW"/>
</dbReference>
<organism evidence="4 5">
    <name type="scientific">Rhodalgimonas zhirmunskyi</name>
    <dbReference type="NCBI Taxonomy" id="2964767"/>
    <lineage>
        <taxon>Bacteria</taxon>
        <taxon>Pseudomonadati</taxon>
        <taxon>Pseudomonadota</taxon>
        <taxon>Alphaproteobacteria</taxon>
        <taxon>Rhodobacterales</taxon>
        <taxon>Roseobacteraceae</taxon>
        <taxon>Rhodalgimonas</taxon>
    </lineage>
</organism>
<dbReference type="Gene3D" id="3.40.50.720">
    <property type="entry name" value="NAD(P)-binding Rossmann-like Domain"/>
    <property type="match status" value="2"/>
</dbReference>